<dbReference type="InterPro" id="IPR040445">
    <property type="entry name" value="Kir_TM"/>
</dbReference>
<dbReference type="GO" id="GO:0005242">
    <property type="term" value="F:inward rectifier potassium channel activity"/>
    <property type="evidence" value="ECO:0007669"/>
    <property type="project" value="InterPro"/>
</dbReference>
<evidence type="ECO:0000313" key="16">
    <source>
        <dbReference type="Proteomes" id="UP001163046"/>
    </source>
</evidence>
<keyword evidence="2 11" id="KW-0813">Transport</keyword>
<proteinExistence type="inferred from homology"/>
<evidence type="ECO:0000256" key="5">
    <source>
        <dbReference type="ARBA" id="ARBA00022882"/>
    </source>
</evidence>
<feature type="domain" description="Inward rectifier potassium channel C-terminal" evidence="14">
    <location>
        <begin position="138"/>
        <end position="311"/>
    </location>
</feature>
<dbReference type="AlphaFoldDB" id="A0A9W9Z0R2"/>
<organism evidence="15 16">
    <name type="scientific">Desmophyllum pertusum</name>
    <dbReference type="NCBI Taxonomy" id="174260"/>
    <lineage>
        <taxon>Eukaryota</taxon>
        <taxon>Metazoa</taxon>
        <taxon>Cnidaria</taxon>
        <taxon>Anthozoa</taxon>
        <taxon>Hexacorallia</taxon>
        <taxon>Scleractinia</taxon>
        <taxon>Caryophylliina</taxon>
        <taxon>Caryophylliidae</taxon>
        <taxon>Desmophyllum</taxon>
    </lineage>
</organism>
<evidence type="ECO:0000259" key="14">
    <source>
        <dbReference type="Pfam" id="PF17655"/>
    </source>
</evidence>
<dbReference type="GO" id="GO:1990573">
    <property type="term" value="P:potassium ion import across plasma membrane"/>
    <property type="evidence" value="ECO:0007669"/>
    <property type="project" value="TreeGrafter"/>
</dbReference>
<evidence type="ECO:0000256" key="12">
    <source>
        <dbReference type="SAM" id="Phobius"/>
    </source>
</evidence>
<dbReference type="PANTHER" id="PTHR11767">
    <property type="entry name" value="INWARD RECTIFIER POTASSIUM CHANNEL"/>
    <property type="match status" value="1"/>
</dbReference>
<keyword evidence="8 11" id="KW-0406">Ion transport</keyword>
<evidence type="ECO:0000256" key="2">
    <source>
        <dbReference type="ARBA" id="ARBA00022448"/>
    </source>
</evidence>
<evidence type="ECO:0000256" key="6">
    <source>
        <dbReference type="ARBA" id="ARBA00022958"/>
    </source>
</evidence>
<comment type="subcellular location">
    <subcellularLocation>
        <location evidence="1 11">Membrane</location>
        <topology evidence="1 11">Multi-pass membrane protein</topology>
    </subcellularLocation>
</comment>
<protein>
    <submittedName>
        <fullName evidence="15">Inward rectifier potassium channel</fullName>
    </submittedName>
</protein>
<evidence type="ECO:0000256" key="3">
    <source>
        <dbReference type="ARBA" id="ARBA00022538"/>
    </source>
</evidence>
<keyword evidence="4 11" id="KW-0812">Transmembrane</keyword>
<reference evidence="15" key="1">
    <citation type="submission" date="2023-01" db="EMBL/GenBank/DDBJ databases">
        <title>Genome assembly of the deep-sea coral Lophelia pertusa.</title>
        <authorList>
            <person name="Herrera S."/>
            <person name="Cordes E."/>
        </authorList>
    </citation>
    <scope>NUCLEOTIDE SEQUENCE</scope>
    <source>
        <strain evidence="15">USNM1676648</strain>
        <tissue evidence="15">Polyp</tissue>
    </source>
</reference>
<dbReference type="OrthoDB" id="273257at2759"/>
<feature type="transmembrane region" description="Helical" evidence="12">
    <location>
        <begin position="73"/>
        <end position="97"/>
    </location>
</feature>
<dbReference type="EMBL" id="MU826832">
    <property type="protein sequence ID" value="KAJ7373036.1"/>
    <property type="molecule type" value="Genomic_DNA"/>
</dbReference>
<evidence type="ECO:0000256" key="1">
    <source>
        <dbReference type="ARBA" id="ARBA00004141"/>
    </source>
</evidence>
<dbReference type="InterPro" id="IPR013518">
    <property type="entry name" value="K_chnl_inward-rec_Kir_cyto"/>
</dbReference>
<accession>A0A9W9Z0R2</accession>
<keyword evidence="6 11" id="KW-0630">Potassium</keyword>
<dbReference type="InterPro" id="IPR041647">
    <property type="entry name" value="IRK_C"/>
</dbReference>
<keyword evidence="10 11" id="KW-0407">Ion channel</keyword>
<dbReference type="Proteomes" id="UP001163046">
    <property type="component" value="Unassembled WGS sequence"/>
</dbReference>
<dbReference type="Gene3D" id="2.60.40.1400">
    <property type="entry name" value="G protein-activated inward rectifier potassium channel 1"/>
    <property type="match status" value="1"/>
</dbReference>
<keyword evidence="16" id="KW-1185">Reference proteome</keyword>
<dbReference type="Pfam" id="PF17655">
    <property type="entry name" value="IRK_C"/>
    <property type="match status" value="1"/>
</dbReference>
<dbReference type="PRINTS" id="PR01320">
    <property type="entry name" value="KIRCHANNEL"/>
</dbReference>
<evidence type="ECO:0000256" key="10">
    <source>
        <dbReference type="ARBA" id="ARBA00023303"/>
    </source>
</evidence>
<evidence type="ECO:0000259" key="13">
    <source>
        <dbReference type="Pfam" id="PF01007"/>
    </source>
</evidence>
<dbReference type="Pfam" id="PF01007">
    <property type="entry name" value="IRK"/>
    <property type="match status" value="1"/>
</dbReference>
<keyword evidence="5 11" id="KW-0851">Voltage-gated channel</keyword>
<evidence type="ECO:0000256" key="9">
    <source>
        <dbReference type="ARBA" id="ARBA00023136"/>
    </source>
</evidence>
<keyword evidence="7 12" id="KW-1133">Transmembrane helix</keyword>
<comment type="similarity">
    <text evidence="11">Belongs to the inward rectifier-type potassium channel (TC 1.A.2.1) family.</text>
</comment>
<sequence length="355" mass="40306">MSEKNTDTQINLTSNPISYLLPKGRRQSQARGNRLVSKSGKVNLRASKVPQKRERFLADLFISLIDAKWRWVFALYSAGFIFSWSFFGSAWLLIVWLRLKYDNGVICVDNVDSWTSAFLFSVETRLPLDMEVDRSQTLMFSKHAVVGPHDGLLSFMFRVGDVRKSQLLDVAISVHCFSFRTTATGEEILVSQQELPITTEHGIEVGEQIRPFLLMPLTIVHVIDDRSPLYELGAQDLAVSRMEIIAVLEGCVESTGMVTQAKTSFLAEEILWGQRFLPISIFRSNKMDLSSFDKTYHVRTPLMSAKEYERLEQKGIQVEELSNGNCDCNVWILREPGSSTKTPLTNCNNYKCDIV</sequence>
<evidence type="ECO:0000256" key="8">
    <source>
        <dbReference type="ARBA" id="ARBA00023065"/>
    </source>
</evidence>
<dbReference type="GO" id="GO:0034765">
    <property type="term" value="P:regulation of monoatomic ion transmembrane transport"/>
    <property type="evidence" value="ECO:0007669"/>
    <property type="project" value="TreeGrafter"/>
</dbReference>
<dbReference type="InterPro" id="IPR016449">
    <property type="entry name" value="K_chnl_inward-rec_Kir"/>
</dbReference>
<evidence type="ECO:0000256" key="11">
    <source>
        <dbReference type="RuleBase" id="RU003822"/>
    </source>
</evidence>
<name>A0A9W9Z0R2_9CNID</name>
<evidence type="ECO:0000256" key="7">
    <source>
        <dbReference type="ARBA" id="ARBA00022989"/>
    </source>
</evidence>
<feature type="domain" description="Potassium channel inwardly rectifying transmembrane" evidence="13">
    <location>
        <begin position="36"/>
        <end position="125"/>
    </location>
</feature>
<keyword evidence="9 12" id="KW-0472">Membrane</keyword>
<evidence type="ECO:0000313" key="15">
    <source>
        <dbReference type="EMBL" id="KAJ7373036.1"/>
    </source>
</evidence>
<evidence type="ECO:0000256" key="4">
    <source>
        <dbReference type="ARBA" id="ARBA00022692"/>
    </source>
</evidence>
<dbReference type="PANTHER" id="PTHR11767:SF102">
    <property type="entry name" value="INWARDLY RECTIFYING POTASSIUM CHANNEL 1, ISOFORM F"/>
    <property type="match status" value="1"/>
</dbReference>
<dbReference type="GO" id="GO:0034702">
    <property type="term" value="C:monoatomic ion channel complex"/>
    <property type="evidence" value="ECO:0007669"/>
    <property type="project" value="UniProtKB-KW"/>
</dbReference>
<dbReference type="SUPFAM" id="SSF81296">
    <property type="entry name" value="E set domains"/>
    <property type="match status" value="1"/>
</dbReference>
<gene>
    <name evidence="15" type="primary">irk-2_3</name>
    <name evidence="15" type="ORF">OS493_014177</name>
</gene>
<dbReference type="InterPro" id="IPR014756">
    <property type="entry name" value="Ig_E-set"/>
</dbReference>
<keyword evidence="3 11" id="KW-0633">Potassium transport</keyword>
<dbReference type="Gene3D" id="1.10.287.70">
    <property type="match status" value="1"/>
</dbReference>
<dbReference type="GO" id="GO:0005886">
    <property type="term" value="C:plasma membrane"/>
    <property type="evidence" value="ECO:0007669"/>
    <property type="project" value="TreeGrafter"/>
</dbReference>
<comment type="caution">
    <text evidence="15">The sequence shown here is derived from an EMBL/GenBank/DDBJ whole genome shotgun (WGS) entry which is preliminary data.</text>
</comment>